<dbReference type="GO" id="GO:0003677">
    <property type="term" value="F:DNA binding"/>
    <property type="evidence" value="ECO:0007669"/>
    <property type="project" value="UniProtKB-KW"/>
</dbReference>
<dbReference type="InterPro" id="IPR036955">
    <property type="entry name" value="AP2/ERF_dom_sf"/>
</dbReference>
<reference evidence="10" key="2">
    <citation type="journal article" date="2022" name="Hortic Res">
        <title>The genome of Dioscorea zingiberensis sheds light on the biosynthesis, origin and evolution of the medicinally important diosgenin saponins.</title>
        <authorList>
            <person name="Li Y."/>
            <person name="Tan C."/>
            <person name="Li Z."/>
            <person name="Guo J."/>
            <person name="Li S."/>
            <person name="Chen X."/>
            <person name="Wang C."/>
            <person name="Dai X."/>
            <person name="Yang H."/>
            <person name="Song W."/>
            <person name="Hou L."/>
            <person name="Xu J."/>
            <person name="Tong Z."/>
            <person name="Xu A."/>
            <person name="Yuan X."/>
            <person name="Wang W."/>
            <person name="Yang Q."/>
            <person name="Chen L."/>
            <person name="Sun Z."/>
            <person name="Wang K."/>
            <person name="Pan B."/>
            <person name="Chen J."/>
            <person name="Bao Y."/>
            <person name="Liu F."/>
            <person name="Qi X."/>
            <person name="Gang D.R."/>
            <person name="Wen J."/>
            <person name="Li J."/>
        </authorList>
    </citation>
    <scope>NUCLEOTIDE SEQUENCE</scope>
    <source>
        <strain evidence="10">Dzin_1.0</strain>
    </source>
</reference>
<feature type="domain" description="AP2/ERF" evidence="9">
    <location>
        <begin position="11"/>
        <end position="68"/>
    </location>
</feature>
<dbReference type="EMBL" id="JAGGNH010000001">
    <property type="protein sequence ID" value="KAJ0983782.1"/>
    <property type="molecule type" value="Genomic_DNA"/>
</dbReference>
<dbReference type="InterPro" id="IPR016177">
    <property type="entry name" value="DNA-bd_dom_sf"/>
</dbReference>
<dbReference type="OrthoDB" id="1918918at2759"/>
<dbReference type="GO" id="GO:0005634">
    <property type="term" value="C:nucleus"/>
    <property type="evidence" value="ECO:0007669"/>
    <property type="project" value="UniProtKB-SubCell"/>
</dbReference>
<evidence type="ECO:0000313" key="11">
    <source>
        <dbReference type="Proteomes" id="UP001085076"/>
    </source>
</evidence>
<dbReference type="SMART" id="SM00380">
    <property type="entry name" value="AP2"/>
    <property type="match status" value="1"/>
</dbReference>
<keyword evidence="2" id="KW-0805">Transcription regulation</keyword>
<dbReference type="InterPro" id="IPR051032">
    <property type="entry name" value="AP2/ERF_TF_ERF_subfamily"/>
</dbReference>
<evidence type="ECO:0000256" key="5">
    <source>
        <dbReference type="ARBA" id="ARBA00023163"/>
    </source>
</evidence>
<name>A0A9D5D3I7_9LILI</name>
<dbReference type="GO" id="GO:0003700">
    <property type="term" value="F:DNA-binding transcription factor activity"/>
    <property type="evidence" value="ECO:0007669"/>
    <property type="project" value="InterPro"/>
</dbReference>
<evidence type="ECO:0000256" key="2">
    <source>
        <dbReference type="ARBA" id="ARBA00023015"/>
    </source>
</evidence>
<dbReference type="InterPro" id="IPR001471">
    <property type="entry name" value="AP2/ERF_dom"/>
</dbReference>
<evidence type="ECO:0000259" key="9">
    <source>
        <dbReference type="PROSITE" id="PS51032"/>
    </source>
</evidence>
<keyword evidence="11" id="KW-1185">Reference proteome</keyword>
<feature type="region of interest" description="Disordered" evidence="8">
    <location>
        <begin position="114"/>
        <end position="180"/>
    </location>
</feature>
<keyword evidence="5" id="KW-0804">Transcription</keyword>
<dbReference type="CDD" id="cd00018">
    <property type="entry name" value="AP2"/>
    <property type="match status" value="1"/>
</dbReference>
<dbReference type="Proteomes" id="UP001085076">
    <property type="component" value="Miscellaneous, Linkage group lg01"/>
</dbReference>
<evidence type="ECO:0000256" key="7">
    <source>
        <dbReference type="ARBA" id="ARBA00024343"/>
    </source>
</evidence>
<protein>
    <recommendedName>
        <fullName evidence="9">AP2/ERF domain-containing protein</fullName>
    </recommendedName>
</protein>
<dbReference type="PROSITE" id="PS51032">
    <property type="entry name" value="AP2_ERF"/>
    <property type="match status" value="1"/>
</dbReference>
<keyword evidence="3" id="KW-0238">DNA-binding</keyword>
<dbReference type="PANTHER" id="PTHR31985">
    <property type="entry name" value="ETHYLENE-RESPONSIVE TRANSCRIPTION FACTOR ERF042-RELATED"/>
    <property type="match status" value="1"/>
</dbReference>
<reference evidence="10" key="1">
    <citation type="submission" date="2021-03" db="EMBL/GenBank/DDBJ databases">
        <authorList>
            <person name="Li Z."/>
            <person name="Yang C."/>
        </authorList>
    </citation>
    <scope>NUCLEOTIDE SEQUENCE</scope>
    <source>
        <strain evidence="10">Dzin_1.0</strain>
        <tissue evidence="10">Leaf</tissue>
    </source>
</reference>
<comment type="caution">
    <text evidence="10">The sequence shown here is derived from an EMBL/GenBank/DDBJ whole genome shotgun (WGS) entry which is preliminary data.</text>
</comment>
<dbReference type="PANTHER" id="PTHR31985:SF215">
    <property type="entry name" value="OS02G0781300 PROTEIN"/>
    <property type="match status" value="1"/>
</dbReference>
<gene>
    <name evidence="10" type="ORF">J5N97_002138</name>
</gene>
<evidence type="ECO:0000256" key="3">
    <source>
        <dbReference type="ARBA" id="ARBA00023125"/>
    </source>
</evidence>
<sequence>MARSESGEEVRFKGVRRRQWGKWVSEIRLPNSRERIWLGSYDTPEKAARAFDAASYCLRGRRAKLNFPETPPRISSPRSLTHQQIQAAAYRHANELSPAPAGGESNSLTATHDLLLLPPPHSDQSDASEGLTPESETSAIEAVDWSSVEFPAPMDDLYGYYPPEPEPEPQPDLEESGGSYNLWNFNFGY</sequence>
<evidence type="ECO:0000256" key="8">
    <source>
        <dbReference type="SAM" id="MobiDB-lite"/>
    </source>
</evidence>
<dbReference type="PRINTS" id="PR00367">
    <property type="entry name" value="ETHRSPELEMNT"/>
</dbReference>
<evidence type="ECO:0000256" key="1">
    <source>
        <dbReference type="ARBA" id="ARBA00004123"/>
    </source>
</evidence>
<proteinExistence type="inferred from homology"/>
<keyword evidence="4" id="KW-0010">Activator</keyword>
<evidence type="ECO:0000256" key="4">
    <source>
        <dbReference type="ARBA" id="ARBA00023159"/>
    </source>
</evidence>
<feature type="compositionally biased region" description="Acidic residues" evidence="8">
    <location>
        <begin position="165"/>
        <end position="175"/>
    </location>
</feature>
<evidence type="ECO:0000256" key="6">
    <source>
        <dbReference type="ARBA" id="ARBA00023242"/>
    </source>
</evidence>
<dbReference type="AlphaFoldDB" id="A0A9D5D3I7"/>
<dbReference type="FunFam" id="3.30.730.10:FF:000001">
    <property type="entry name" value="Ethylene-responsive transcription factor 2"/>
    <property type="match status" value="1"/>
</dbReference>
<comment type="similarity">
    <text evidence="7">Belongs to the AP2/ERF transcription factor family. ERF subfamily.</text>
</comment>
<comment type="subcellular location">
    <subcellularLocation>
        <location evidence="1">Nucleus</location>
    </subcellularLocation>
</comment>
<accession>A0A9D5D3I7</accession>
<keyword evidence="6" id="KW-0539">Nucleus</keyword>
<evidence type="ECO:0000313" key="10">
    <source>
        <dbReference type="EMBL" id="KAJ0983782.1"/>
    </source>
</evidence>
<organism evidence="10 11">
    <name type="scientific">Dioscorea zingiberensis</name>
    <dbReference type="NCBI Taxonomy" id="325984"/>
    <lineage>
        <taxon>Eukaryota</taxon>
        <taxon>Viridiplantae</taxon>
        <taxon>Streptophyta</taxon>
        <taxon>Embryophyta</taxon>
        <taxon>Tracheophyta</taxon>
        <taxon>Spermatophyta</taxon>
        <taxon>Magnoliopsida</taxon>
        <taxon>Liliopsida</taxon>
        <taxon>Dioscoreales</taxon>
        <taxon>Dioscoreaceae</taxon>
        <taxon>Dioscorea</taxon>
    </lineage>
</organism>
<dbReference type="SUPFAM" id="SSF54171">
    <property type="entry name" value="DNA-binding domain"/>
    <property type="match status" value="1"/>
</dbReference>
<dbReference type="Gene3D" id="3.30.730.10">
    <property type="entry name" value="AP2/ERF domain"/>
    <property type="match status" value="1"/>
</dbReference>
<dbReference type="Pfam" id="PF00847">
    <property type="entry name" value="AP2"/>
    <property type="match status" value="1"/>
</dbReference>